<evidence type="ECO:0000256" key="1">
    <source>
        <dbReference type="SAM" id="Phobius"/>
    </source>
</evidence>
<dbReference type="Pfam" id="PF03929">
    <property type="entry name" value="PepSY_TM"/>
    <property type="match status" value="1"/>
</dbReference>
<keyword evidence="3" id="KW-1185">Reference proteome</keyword>
<organism evidence="2 3">
    <name type="scientific">Parapedobacter koreensis</name>
    <dbReference type="NCBI Taxonomy" id="332977"/>
    <lineage>
        <taxon>Bacteria</taxon>
        <taxon>Pseudomonadati</taxon>
        <taxon>Bacteroidota</taxon>
        <taxon>Sphingobacteriia</taxon>
        <taxon>Sphingobacteriales</taxon>
        <taxon>Sphingobacteriaceae</taxon>
        <taxon>Parapedobacter</taxon>
    </lineage>
</organism>
<feature type="transmembrane region" description="Helical" evidence="1">
    <location>
        <begin position="150"/>
        <end position="170"/>
    </location>
</feature>
<dbReference type="OrthoDB" id="111691at2"/>
<dbReference type="EMBL" id="FNZR01000022">
    <property type="protein sequence ID" value="SEL99331.1"/>
    <property type="molecule type" value="Genomic_DNA"/>
</dbReference>
<protein>
    <submittedName>
        <fullName evidence="2">Uncharacterized iron-regulated membrane protein</fullName>
    </submittedName>
</protein>
<proteinExistence type="predicted"/>
<dbReference type="RefSeq" id="WP_090609489.1">
    <property type="nucleotide sequence ID" value="NZ_FNZR01000022.1"/>
</dbReference>
<dbReference type="PROSITE" id="PS51257">
    <property type="entry name" value="PROKAR_LIPOPROTEIN"/>
    <property type="match status" value="1"/>
</dbReference>
<keyword evidence="1" id="KW-0812">Transmembrane</keyword>
<dbReference type="PANTHER" id="PTHR34219">
    <property type="entry name" value="IRON-REGULATED INNER MEMBRANE PROTEIN-RELATED"/>
    <property type="match status" value="1"/>
</dbReference>
<keyword evidence="1" id="KW-1133">Transmembrane helix</keyword>
<dbReference type="PANTHER" id="PTHR34219:SF3">
    <property type="entry name" value="BLL7967 PROTEIN"/>
    <property type="match status" value="1"/>
</dbReference>
<sequence length="379" mass="43181">MTAKGTILWLHRWLGLLSGLVVLILSITGCLYAFVDEITPLIYRQRQRVVPGSHAMVPLDRLRETAEKAIGHPANQVFIPNRPDAAVRFIAYRFDADAWHYGAQYPYYYTCYIDPYTAGVMYMENTKYEFFNLVFHLHFDLLLAGAGRWIVGWSTVVFAVLLATGLVLWWPHKRSALRQRIRFVWTDRTRWKRKNYDLHNILGFYTLVPALVLALTGLVWAFPQVDHTVQRLLDGGERPSGTVTVTDNRLPGPEGPLERIVRDLWADMPGARYYLLNLPDAGTGAPVTGLAYPYGRQRYQYTLNTYEATDGRKLSGHRYIDKSPGAKYRAMNYDIHIGNIFGLPGKILAFGISLICASLPVTGAVIWWQGRKKKRTRAS</sequence>
<evidence type="ECO:0000313" key="2">
    <source>
        <dbReference type="EMBL" id="SEL99331.1"/>
    </source>
</evidence>
<feature type="transmembrane region" description="Helical" evidence="1">
    <location>
        <begin position="12"/>
        <end position="35"/>
    </location>
</feature>
<reference evidence="3" key="1">
    <citation type="submission" date="2016-10" db="EMBL/GenBank/DDBJ databases">
        <authorList>
            <person name="Varghese N."/>
            <person name="Submissions S."/>
        </authorList>
    </citation>
    <scope>NUCLEOTIDE SEQUENCE [LARGE SCALE GENOMIC DNA]</scope>
    <source>
        <strain evidence="3">Jip14</strain>
    </source>
</reference>
<feature type="transmembrane region" description="Helical" evidence="1">
    <location>
        <begin position="347"/>
        <end position="368"/>
    </location>
</feature>
<keyword evidence="1" id="KW-0472">Membrane</keyword>
<dbReference type="InterPro" id="IPR005625">
    <property type="entry name" value="PepSY-ass_TM"/>
</dbReference>
<dbReference type="Proteomes" id="UP000198916">
    <property type="component" value="Unassembled WGS sequence"/>
</dbReference>
<name>A0A1H7UQT7_9SPHI</name>
<feature type="transmembrane region" description="Helical" evidence="1">
    <location>
        <begin position="198"/>
        <end position="222"/>
    </location>
</feature>
<evidence type="ECO:0000313" key="3">
    <source>
        <dbReference type="Proteomes" id="UP000198916"/>
    </source>
</evidence>
<dbReference type="AlphaFoldDB" id="A0A1H7UQT7"/>
<gene>
    <name evidence="2" type="ORF">SAMN05421740_1223</name>
</gene>
<dbReference type="STRING" id="332977.SAMN05421740_1223"/>
<accession>A0A1H7UQT7</accession>